<dbReference type="RefSeq" id="WP_114006421.1">
    <property type="nucleotide sequence ID" value="NZ_QGDC01000011.1"/>
</dbReference>
<sequence>MTEHYFENDLVKLHYYKFGGGPQTMLCFHGFGMHGKQFRLLENTLGQKYTFYGFDLFFHKETKLRDESLTTIKKGITKKELAALITDFCRHIKTERFSVIAYSMGTHYATAVTEELGNLIDEYIVAAPSSLNPGALVAYFSKSVAGNKLLEKLVLSEKALINMLNIAKWLRLIDGPGRQILYNEISTAQLRFNFYACFTYLRFLETDKAKLIRTLTDNKIRSIFIFGKRDRMYPPSIGRNFFPKLKHAEVVLLDANHEMINGEFISKLSGLLL</sequence>
<evidence type="ECO:0000259" key="1">
    <source>
        <dbReference type="Pfam" id="PF00561"/>
    </source>
</evidence>
<dbReference type="InterPro" id="IPR029058">
    <property type="entry name" value="AB_hydrolase_fold"/>
</dbReference>
<proteinExistence type="predicted"/>
<dbReference type="OrthoDB" id="975949at2"/>
<organism evidence="2 3">
    <name type="scientific">Mucilaginibacter hurinus</name>
    <dbReference type="NCBI Taxonomy" id="2201324"/>
    <lineage>
        <taxon>Bacteria</taxon>
        <taxon>Pseudomonadati</taxon>
        <taxon>Bacteroidota</taxon>
        <taxon>Sphingobacteriia</taxon>
        <taxon>Sphingobacteriales</taxon>
        <taxon>Sphingobacteriaceae</taxon>
        <taxon>Mucilaginibacter</taxon>
    </lineage>
</organism>
<evidence type="ECO:0000313" key="3">
    <source>
        <dbReference type="Proteomes" id="UP000253209"/>
    </source>
</evidence>
<evidence type="ECO:0000313" key="2">
    <source>
        <dbReference type="EMBL" id="RCH53648.1"/>
    </source>
</evidence>
<reference evidence="2 3" key="1">
    <citation type="submission" date="2018-05" db="EMBL/GenBank/DDBJ databases">
        <title>Mucilaginibacter hurinus sp. nov., isolated from briquette warehouse soil.</title>
        <authorList>
            <person name="Choi L."/>
        </authorList>
    </citation>
    <scope>NUCLEOTIDE SEQUENCE [LARGE SCALE GENOMIC DNA]</scope>
    <source>
        <strain evidence="2 3">ZR32</strain>
    </source>
</reference>
<dbReference type="SUPFAM" id="SSF53474">
    <property type="entry name" value="alpha/beta-Hydrolases"/>
    <property type="match status" value="1"/>
</dbReference>
<dbReference type="Pfam" id="PF00561">
    <property type="entry name" value="Abhydrolase_1"/>
    <property type="match status" value="1"/>
</dbReference>
<keyword evidence="2" id="KW-0378">Hydrolase</keyword>
<gene>
    <name evidence="2" type="ORF">DJ568_16565</name>
</gene>
<dbReference type="AlphaFoldDB" id="A0A367GL13"/>
<feature type="domain" description="AB hydrolase-1" evidence="1">
    <location>
        <begin position="24"/>
        <end position="128"/>
    </location>
</feature>
<name>A0A367GL13_9SPHI</name>
<keyword evidence="3" id="KW-1185">Reference proteome</keyword>
<protein>
    <submittedName>
        <fullName evidence="2">Alpha/beta hydrolase</fullName>
    </submittedName>
</protein>
<accession>A0A367GL13</accession>
<dbReference type="Gene3D" id="3.40.50.1820">
    <property type="entry name" value="alpha/beta hydrolase"/>
    <property type="match status" value="1"/>
</dbReference>
<dbReference type="EMBL" id="QGDC01000011">
    <property type="protein sequence ID" value="RCH53648.1"/>
    <property type="molecule type" value="Genomic_DNA"/>
</dbReference>
<dbReference type="Proteomes" id="UP000253209">
    <property type="component" value="Unassembled WGS sequence"/>
</dbReference>
<comment type="caution">
    <text evidence="2">The sequence shown here is derived from an EMBL/GenBank/DDBJ whole genome shotgun (WGS) entry which is preliminary data.</text>
</comment>
<dbReference type="InterPro" id="IPR000073">
    <property type="entry name" value="AB_hydrolase_1"/>
</dbReference>
<dbReference type="GO" id="GO:0016787">
    <property type="term" value="F:hydrolase activity"/>
    <property type="evidence" value="ECO:0007669"/>
    <property type="project" value="UniProtKB-KW"/>
</dbReference>